<keyword evidence="1" id="KW-0812">Transmembrane</keyword>
<comment type="caution">
    <text evidence="2">The sequence shown here is derived from an EMBL/GenBank/DDBJ whole genome shotgun (WGS) entry which is preliminary data.</text>
</comment>
<dbReference type="Proteomes" id="UP000541583">
    <property type="component" value="Unassembled WGS sequence"/>
</dbReference>
<proteinExistence type="predicted"/>
<accession>A0ABR6PN70</accession>
<protein>
    <submittedName>
        <fullName evidence="2">Uncharacterized protein</fullName>
    </submittedName>
</protein>
<keyword evidence="3" id="KW-1185">Reference proteome</keyword>
<organism evidence="2 3">
    <name type="scientific">Mucilaginibacter lappiensis</name>
    <dbReference type="NCBI Taxonomy" id="354630"/>
    <lineage>
        <taxon>Bacteria</taxon>
        <taxon>Pseudomonadati</taxon>
        <taxon>Bacteroidota</taxon>
        <taxon>Sphingobacteriia</taxon>
        <taxon>Sphingobacteriales</taxon>
        <taxon>Sphingobacteriaceae</taxon>
        <taxon>Mucilaginibacter</taxon>
    </lineage>
</organism>
<evidence type="ECO:0000313" key="2">
    <source>
        <dbReference type="EMBL" id="MBB6111190.1"/>
    </source>
</evidence>
<keyword evidence="1" id="KW-1133">Transmembrane helix</keyword>
<name>A0ABR6PN70_9SPHI</name>
<keyword evidence="1" id="KW-0472">Membrane</keyword>
<gene>
    <name evidence="2" type="ORF">HDF23_003957</name>
</gene>
<evidence type="ECO:0000313" key="3">
    <source>
        <dbReference type="Proteomes" id="UP000541583"/>
    </source>
</evidence>
<feature type="transmembrane region" description="Helical" evidence="1">
    <location>
        <begin position="12"/>
        <end position="30"/>
    </location>
</feature>
<dbReference type="RefSeq" id="WP_076375351.1">
    <property type="nucleotide sequence ID" value="NZ_FTMG01000010.1"/>
</dbReference>
<sequence>MFNSHIKASFKKYLLAFGFMVSFFALPGYVSQNIPGNNRVWGTELFSDKNFVSKGGISYKRGVQNCSLIKISFQKVESVIKEQH</sequence>
<reference evidence="2 3" key="1">
    <citation type="submission" date="2020-08" db="EMBL/GenBank/DDBJ databases">
        <title>Genomic Encyclopedia of Type Strains, Phase IV (KMG-V): Genome sequencing to study the core and pangenomes of soil and plant-associated prokaryotes.</title>
        <authorList>
            <person name="Whitman W."/>
        </authorList>
    </citation>
    <scope>NUCLEOTIDE SEQUENCE [LARGE SCALE GENOMIC DNA]</scope>
    <source>
        <strain evidence="2 3">ANJLi2</strain>
    </source>
</reference>
<dbReference type="EMBL" id="JACHCB010000010">
    <property type="protein sequence ID" value="MBB6111190.1"/>
    <property type="molecule type" value="Genomic_DNA"/>
</dbReference>
<evidence type="ECO:0000256" key="1">
    <source>
        <dbReference type="SAM" id="Phobius"/>
    </source>
</evidence>